<reference evidence="3" key="1">
    <citation type="journal article" date="2019" name="Int. J. Syst. Evol. Microbiol.">
        <title>The Global Catalogue of Microorganisms (GCM) 10K type strain sequencing project: providing services to taxonomists for standard genome sequencing and annotation.</title>
        <authorList>
            <consortium name="The Broad Institute Genomics Platform"/>
            <consortium name="The Broad Institute Genome Sequencing Center for Infectious Disease"/>
            <person name="Wu L."/>
            <person name="Ma J."/>
        </authorList>
    </citation>
    <scope>NUCLEOTIDE SEQUENCE [LARGE SCALE GENOMIC DNA]</scope>
    <source>
        <strain evidence="3">JCM 16928</strain>
    </source>
</reference>
<dbReference type="Proteomes" id="UP001501222">
    <property type="component" value="Unassembled WGS sequence"/>
</dbReference>
<evidence type="ECO:0000313" key="3">
    <source>
        <dbReference type="Proteomes" id="UP001501222"/>
    </source>
</evidence>
<protein>
    <recommendedName>
        <fullName evidence="4">DUF600 family protein</fullName>
    </recommendedName>
</protein>
<dbReference type="EMBL" id="BAABAA010000018">
    <property type="protein sequence ID" value="GAA3594947.1"/>
    <property type="molecule type" value="Genomic_DNA"/>
</dbReference>
<evidence type="ECO:0000313" key="2">
    <source>
        <dbReference type="EMBL" id="GAA3594947.1"/>
    </source>
</evidence>
<dbReference type="InterPro" id="IPR036170">
    <property type="entry name" value="YezG-like_sf"/>
</dbReference>
<comment type="caution">
    <text evidence="2">The sequence shown here is derived from an EMBL/GenBank/DDBJ whole genome shotgun (WGS) entry which is preliminary data.</text>
</comment>
<feature type="region of interest" description="Disordered" evidence="1">
    <location>
        <begin position="119"/>
        <end position="140"/>
    </location>
</feature>
<accession>A0ABP6Z1C1</accession>
<gene>
    <name evidence="2" type="ORF">GCM10022235_77760</name>
</gene>
<evidence type="ECO:0000256" key="1">
    <source>
        <dbReference type="SAM" id="MobiDB-lite"/>
    </source>
</evidence>
<sequence>MTMSLDRNTELLTVIGRSMVASAPDQWEEVTLLVSAVHSMMESGLEARTADGSIVDTETIDDAGEEALEELRDVMYQPGKGTWYGAKFTVDATGRFEADFDYDNPPLDGDATAEMLTDDQQRFPRSPDQLPDWHPAKNPG</sequence>
<keyword evidence="3" id="KW-1185">Reference proteome</keyword>
<name>A0ABP6Z1C1_9ACTN</name>
<proteinExistence type="predicted"/>
<evidence type="ECO:0008006" key="4">
    <source>
        <dbReference type="Google" id="ProtNLM"/>
    </source>
</evidence>
<dbReference type="Gene3D" id="3.30.500.20">
    <property type="entry name" value="BH3703-like domains"/>
    <property type="match status" value="1"/>
</dbReference>
<organism evidence="2 3">
    <name type="scientific">Kribbella ginsengisoli</name>
    <dbReference type="NCBI Taxonomy" id="363865"/>
    <lineage>
        <taxon>Bacteria</taxon>
        <taxon>Bacillati</taxon>
        <taxon>Actinomycetota</taxon>
        <taxon>Actinomycetes</taxon>
        <taxon>Propionibacteriales</taxon>
        <taxon>Kribbellaceae</taxon>
        <taxon>Kribbella</taxon>
    </lineage>
</organism>
<dbReference type="SUPFAM" id="SSF160424">
    <property type="entry name" value="BH3703-like"/>
    <property type="match status" value="1"/>
</dbReference>